<reference evidence="3 5" key="2">
    <citation type="submission" date="2016-10" db="EMBL/GenBank/DDBJ databases">
        <authorList>
            <person name="Varghese N."/>
            <person name="Submissions S."/>
        </authorList>
    </citation>
    <scope>NUCLEOTIDE SEQUENCE [LARGE SCALE GENOMIC DNA]</scope>
    <source>
        <strain evidence="3 5">BS3111</strain>
    </source>
</reference>
<dbReference type="InterPro" id="IPR052715">
    <property type="entry name" value="RAYT_transposase"/>
</dbReference>
<dbReference type="Pfam" id="PF01797">
    <property type="entry name" value="Y1_Tnp"/>
    <property type="match status" value="1"/>
</dbReference>
<dbReference type="PANTHER" id="PTHR36966">
    <property type="entry name" value="REP-ASSOCIATED TYROSINE TRANSPOSASE"/>
    <property type="match status" value="1"/>
</dbReference>
<gene>
    <name evidence="3" type="ORF">SAMN04490205_4603</name>
    <name evidence="2" type="ORF">TU79_08750</name>
</gene>
<evidence type="ECO:0000313" key="5">
    <source>
        <dbReference type="Proteomes" id="UP000183126"/>
    </source>
</evidence>
<evidence type="ECO:0000259" key="1">
    <source>
        <dbReference type="SMART" id="SM01321"/>
    </source>
</evidence>
<organism evidence="2 4">
    <name type="scientific">Pseudomonas trivialis</name>
    <dbReference type="NCBI Taxonomy" id="200450"/>
    <lineage>
        <taxon>Bacteria</taxon>
        <taxon>Pseudomonadati</taxon>
        <taxon>Pseudomonadota</taxon>
        <taxon>Gammaproteobacteria</taxon>
        <taxon>Pseudomonadales</taxon>
        <taxon>Pseudomonadaceae</taxon>
        <taxon>Pseudomonas</taxon>
    </lineage>
</organism>
<proteinExistence type="predicted"/>
<dbReference type="GO" id="GO:0043565">
    <property type="term" value="F:sequence-specific DNA binding"/>
    <property type="evidence" value="ECO:0007669"/>
    <property type="project" value="TreeGrafter"/>
</dbReference>
<sequence>MPDLPASHRLRIGRFSEPNRIYLITTNTHERLPIFSDFQLGRLVVRQMRIAQLQGLAHSLAWVIMPDHFHWIIELQKGSLADLMCQVKSKSTRTVNGASGRKGRLWQESFHDRALRKEDDLVKMARYVVANPLRAGLVRRIGDYPLWDAIWL</sequence>
<dbReference type="Gene3D" id="3.30.70.1290">
    <property type="entry name" value="Transposase IS200-like"/>
    <property type="match status" value="1"/>
</dbReference>
<evidence type="ECO:0000313" key="2">
    <source>
        <dbReference type="EMBL" id="KRP61428.1"/>
    </source>
</evidence>
<dbReference type="EMBL" id="JYLK01000004">
    <property type="protein sequence ID" value="KRP61428.1"/>
    <property type="molecule type" value="Genomic_DNA"/>
</dbReference>
<feature type="domain" description="Transposase IS200-like" evidence="1">
    <location>
        <begin position="17"/>
        <end position="131"/>
    </location>
</feature>
<protein>
    <submittedName>
        <fullName evidence="2 3">Transposase</fullName>
    </submittedName>
</protein>
<dbReference type="Proteomes" id="UP000052019">
    <property type="component" value="Unassembled WGS sequence"/>
</dbReference>
<dbReference type="RefSeq" id="WP_057007603.1">
    <property type="nucleotide sequence ID" value="NZ_JYLK01000004.1"/>
</dbReference>
<dbReference type="SMART" id="SM01321">
    <property type="entry name" value="Y1_Tnp"/>
    <property type="match status" value="1"/>
</dbReference>
<name>A0A0R2ZS06_9PSED</name>
<dbReference type="GO" id="GO:0004803">
    <property type="term" value="F:transposase activity"/>
    <property type="evidence" value="ECO:0007669"/>
    <property type="project" value="InterPro"/>
</dbReference>
<dbReference type="PATRIC" id="fig|200450.4.peg.3765"/>
<dbReference type="InterPro" id="IPR002686">
    <property type="entry name" value="Transposase_17"/>
</dbReference>
<dbReference type="EMBL" id="LT629760">
    <property type="protein sequence ID" value="SDT05931.1"/>
    <property type="molecule type" value="Genomic_DNA"/>
</dbReference>
<keyword evidence="5" id="KW-1185">Reference proteome</keyword>
<dbReference type="GO" id="GO:0006313">
    <property type="term" value="P:DNA transposition"/>
    <property type="evidence" value="ECO:0007669"/>
    <property type="project" value="InterPro"/>
</dbReference>
<dbReference type="PANTHER" id="PTHR36966:SF1">
    <property type="entry name" value="REP-ASSOCIATED TYROSINE TRANSPOSASE"/>
    <property type="match status" value="1"/>
</dbReference>
<dbReference type="Proteomes" id="UP000183126">
    <property type="component" value="Chromosome I"/>
</dbReference>
<accession>A0A0R2ZS06</accession>
<dbReference type="OrthoDB" id="9791101at2"/>
<dbReference type="InterPro" id="IPR036515">
    <property type="entry name" value="Transposase_17_sf"/>
</dbReference>
<evidence type="ECO:0000313" key="4">
    <source>
        <dbReference type="Proteomes" id="UP000052019"/>
    </source>
</evidence>
<reference evidence="2 4" key="1">
    <citation type="submission" date="2015-02" db="EMBL/GenBank/DDBJ databases">
        <title>Two Pseudomonas sp. nov. isolated from raw milk.</title>
        <authorList>
            <person name="Wenning M."/>
            <person name="von Neubeck M."/>
            <person name="Huptas C."/>
            <person name="Scherer S."/>
        </authorList>
    </citation>
    <scope>NUCLEOTIDE SEQUENCE [LARGE SCALE GENOMIC DNA]</scope>
    <source>
        <strain evidence="2 4">DSM 14937</strain>
    </source>
</reference>
<evidence type="ECO:0000313" key="3">
    <source>
        <dbReference type="EMBL" id="SDT05931.1"/>
    </source>
</evidence>
<dbReference type="AlphaFoldDB" id="A0A0R2ZS06"/>
<dbReference type="NCBIfam" id="NF047646">
    <property type="entry name" value="REP_Tyr_transpos"/>
    <property type="match status" value="1"/>
</dbReference>
<dbReference type="SUPFAM" id="SSF143422">
    <property type="entry name" value="Transposase IS200-like"/>
    <property type="match status" value="1"/>
</dbReference>